<dbReference type="PIRSF" id="PIRSF038971">
    <property type="entry name" value="PhnM"/>
    <property type="match status" value="1"/>
</dbReference>
<dbReference type="InterPro" id="IPR012696">
    <property type="entry name" value="PhnM"/>
</dbReference>
<dbReference type="EC" id="3.6.1.63" evidence="2"/>
<evidence type="ECO:0000313" key="2">
    <source>
        <dbReference type="EMBL" id="MCH6164801.1"/>
    </source>
</evidence>
<dbReference type="NCBIfam" id="NF011984">
    <property type="entry name" value="PRK15446.1-5"/>
    <property type="match status" value="1"/>
</dbReference>
<proteinExistence type="predicted"/>
<dbReference type="InterPro" id="IPR051781">
    <property type="entry name" value="Metallo-dep_Hydrolase"/>
</dbReference>
<protein>
    <submittedName>
        <fullName evidence="2">Alpha-D-ribose 1-methylphosphonate 5-triphosphate diphosphatase</fullName>
        <ecNumber evidence="2">3.6.1.63</ecNumber>
    </submittedName>
</protein>
<organism evidence="2 3">
    <name type="scientific">Pseudonocardia alaniniphila</name>
    <dbReference type="NCBI Taxonomy" id="75291"/>
    <lineage>
        <taxon>Bacteria</taxon>
        <taxon>Bacillati</taxon>
        <taxon>Actinomycetota</taxon>
        <taxon>Actinomycetes</taxon>
        <taxon>Pseudonocardiales</taxon>
        <taxon>Pseudonocardiaceae</taxon>
        <taxon>Pseudonocardia</taxon>
    </lineage>
</organism>
<dbReference type="SUPFAM" id="SSF51556">
    <property type="entry name" value="Metallo-dependent hydrolases"/>
    <property type="match status" value="1"/>
</dbReference>
<feature type="domain" description="Amidohydrolase 3" evidence="1">
    <location>
        <begin position="327"/>
        <end position="388"/>
    </location>
</feature>
<dbReference type="InterPro" id="IPR011059">
    <property type="entry name" value="Metal-dep_hydrolase_composite"/>
</dbReference>
<dbReference type="PANTHER" id="PTHR43135:SF3">
    <property type="entry name" value="ALPHA-D-RIBOSE 1-METHYLPHOSPHONATE 5-TRIPHOSPHATE DIPHOSPHATASE"/>
    <property type="match status" value="1"/>
</dbReference>
<comment type="caution">
    <text evidence="2">The sequence shown here is derived from an EMBL/GenBank/DDBJ whole genome shotgun (WGS) entry which is preliminary data.</text>
</comment>
<sequence>MSELTEQASGTSTRWTLGLPPVDYVLGHVRAVLPDRVVDDAWIAVRDGRIAEVAPQPAGSEADVDGAGLLCLPGVVDVHSDGLEREILPRPSARLPWEFAILSFEGKLRAAGVTTVFHGASFEEGTSPSTQRSIARTRELIATVTARGTAPVDHRLLHRLDVRSPEGIAALRERFDTLPDPDDMPLLVSHEDHTPGQGQYADRRHYERYVAGTRGLSDGEAKDHVDQLIVEREGRLTVREEALGWLGGLARSKAIRLLGHDPASAVEIDELVARGGSVAEFPTTLEAAEAARERGLPVIAGAPNVLRGGSHAGNVSGSDLAARGLLTALASDYLPSGLTAAAFLLATRAVMSLPAAIALITGGAAEAAGLTDRGRLAAGLRADLVLLQAGDPWPVVRSVLRAEETF</sequence>
<dbReference type="Gene3D" id="2.30.40.10">
    <property type="entry name" value="Urease, subunit C, domain 1"/>
    <property type="match status" value="1"/>
</dbReference>
<dbReference type="InterPro" id="IPR032466">
    <property type="entry name" value="Metal_Hydrolase"/>
</dbReference>
<dbReference type="Pfam" id="PF07969">
    <property type="entry name" value="Amidohydro_3"/>
    <property type="match status" value="1"/>
</dbReference>
<dbReference type="PANTHER" id="PTHR43135">
    <property type="entry name" value="ALPHA-D-RIBOSE 1-METHYLPHOSPHONATE 5-TRIPHOSPHATE DIPHOSPHATASE"/>
    <property type="match status" value="1"/>
</dbReference>
<dbReference type="Proteomes" id="UP001299970">
    <property type="component" value="Unassembled WGS sequence"/>
</dbReference>
<keyword evidence="3" id="KW-1185">Reference proteome</keyword>
<evidence type="ECO:0000313" key="3">
    <source>
        <dbReference type="Proteomes" id="UP001299970"/>
    </source>
</evidence>
<dbReference type="EMBL" id="JAKXMK010000003">
    <property type="protein sequence ID" value="MCH6164801.1"/>
    <property type="molecule type" value="Genomic_DNA"/>
</dbReference>
<dbReference type="RefSeq" id="WP_241034824.1">
    <property type="nucleotide sequence ID" value="NZ_BAAAJF010000009.1"/>
</dbReference>
<dbReference type="GO" id="GO:0016787">
    <property type="term" value="F:hydrolase activity"/>
    <property type="evidence" value="ECO:0007669"/>
    <property type="project" value="UniProtKB-KW"/>
</dbReference>
<dbReference type="NCBIfam" id="NF011990">
    <property type="entry name" value="PRK15446.2-6"/>
    <property type="match status" value="1"/>
</dbReference>
<dbReference type="Gene3D" id="3.20.20.140">
    <property type="entry name" value="Metal-dependent hydrolases"/>
    <property type="match status" value="2"/>
</dbReference>
<name>A0ABS9T8I7_9PSEU</name>
<dbReference type="InterPro" id="IPR013108">
    <property type="entry name" value="Amidohydro_3"/>
</dbReference>
<reference evidence="2 3" key="1">
    <citation type="submission" date="2022-03" db="EMBL/GenBank/DDBJ databases">
        <title>Pseudonocardia alaer sp. nov., a novel actinomycete isolated from reed forest soil.</title>
        <authorList>
            <person name="Wang L."/>
        </authorList>
    </citation>
    <scope>NUCLEOTIDE SEQUENCE [LARGE SCALE GENOMIC DNA]</scope>
    <source>
        <strain evidence="2 3">Y-16303</strain>
    </source>
</reference>
<dbReference type="SUPFAM" id="SSF51338">
    <property type="entry name" value="Composite domain of metallo-dependent hydrolases"/>
    <property type="match status" value="1"/>
</dbReference>
<accession>A0ABS9T8I7</accession>
<evidence type="ECO:0000259" key="1">
    <source>
        <dbReference type="Pfam" id="PF07969"/>
    </source>
</evidence>
<gene>
    <name evidence="2" type="ORF">MMF94_03810</name>
</gene>
<keyword evidence="2" id="KW-0378">Hydrolase</keyword>